<dbReference type="PANTHER" id="PTHR37265:SF5">
    <property type="entry name" value="OS01G0195300 PROTEIN"/>
    <property type="match status" value="1"/>
</dbReference>
<organism evidence="1 2">
    <name type="scientific">Theobroma cacao</name>
    <name type="common">Cacao</name>
    <name type="synonym">Cocoa</name>
    <dbReference type="NCBI Taxonomy" id="3641"/>
    <lineage>
        <taxon>Eukaryota</taxon>
        <taxon>Viridiplantae</taxon>
        <taxon>Streptophyta</taxon>
        <taxon>Embryophyta</taxon>
        <taxon>Tracheophyta</taxon>
        <taxon>Spermatophyta</taxon>
        <taxon>Magnoliopsida</taxon>
        <taxon>eudicotyledons</taxon>
        <taxon>Gunneridae</taxon>
        <taxon>Pentapetalae</taxon>
        <taxon>rosids</taxon>
        <taxon>malvids</taxon>
        <taxon>Malvales</taxon>
        <taxon>Malvaceae</taxon>
        <taxon>Byttnerioideae</taxon>
        <taxon>Theobroma</taxon>
    </lineage>
</organism>
<gene>
    <name evidence="1" type="ORF">TCM_037661</name>
</gene>
<evidence type="ECO:0000313" key="2">
    <source>
        <dbReference type="Proteomes" id="UP000026915"/>
    </source>
</evidence>
<dbReference type="HOGENOM" id="CLU_1392377_0_0_1"/>
<dbReference type="Proteomes" id="UP000026915">
    <property type="component" value="Chromosome 9"/>
</dbReference>
<evidence type="ECO:0000313" key="1">
    <source>
        <dbReference type="EMBL" id="EOY30459.1"/>
    </source>
</evidence>
<protein>
    <submittedName>
        <fullName evidence="1">Uncharacterized protein</fullName>
    </submittedName>
</protein>
<dbReference type="OMA" id="ESEWRWA"/>
<accession>A0A061GTJ0</accession>
<keyword evidence="2" id="KW-1185">Reference proteome</keyword>
<reference evidence="1 2" key="1">
    <citation type="journal article" date="2013" name="Genome Biol.">
        <title>The genome sequence of the most widely cultivated cacao type and its use to identify candidate genes regulating pod color.</title>
        <authorList>
            <person name="Motamayor J.C."/>
            <person name="Mockaitis K."/>
            <person name="Schmutz J."/>
            <person name="Haiminen N."/>
            <person name="Iii D.L."/>
            <person name="Cornejo O."/>
            <person name="Findley S.D."/>
            <person name="Zheng P."/>
            <person name="Utro F."/>
            <person name="Royaert S."/>
            <person name="Saski C."/>
            <person name="Jenkins J."/>
            <person name="Podicheti R."/>
            <person name="Zhao M."/>
            <person name="Scheffler B.E."/>
            <person name="Stack J.C."/>
            <person name="Feltus F.A."/>
            <person name="Mustiga G.M."/>
            <person name="Amores F."/>
            <person name="Phillips W."/>
            <person name="Marelli J.P."/>
            <person name="May G.D."/>
            <person name="Shapiro H."/>
            <person name="Ma J."/>
            <person name="Bustamante C.D."/>
            <person name="Schnell R.J."/>
            <person name="Main D."/>
            <person name="Gilbert D."/>
            <person name="Parida L."/>
            <person name="Kuhn D.N."/>
        </authorList>
    </citation>
    <scope>NUCLEOTIDE SEQUENCE [LARGE SCALE GENOMIC DNA]</scope>
    <source>
        <strain evidence="2">cv. Matina 1-6</strain>
    </source>
</reference>
<dbReference type="eggNOG" id="ENOG502S6V8">
    <property type="taxonomic scope" value="Eukaryota"/>
</dbReference>
<proteinExistence type="predicted"/>
<dbReference type="Gramene" id="EOY30459">
    <property type="protein sequence ID" value="EOY30459"/>
    <property type="gene ID" value="TCM_037661"/>
</dbReference>
<sequence>MKEEEERKRASEETGDVGFLASKRLRETVTDELADDVKAWLSVEDSETDSVSELLKLLDDSPEDTTSASSSTSSPTLFGMRVRFSDNPYSSALIFQSSSSYITINGNEESCGSSFSESESSVMASVDMGGILNANVKVGSRLEGIRGWVEAEGGGGAWDRSEEEARGWMMDWEWEWDEKQLVRFLGEEEELRKYLF</sequence>
<dbReference type="PANTHER" id="PTHR37265">
    <property type="entry name" value="OS01G0195300 PROTEIN"/>
    <property type="match status" value="1"/>
</dbReference>
<name>A0A061GTJ0_THECC</name>
<dbReference type="AlphaFoldDB" id="A0A061GTJ0"/>
<dbReference type="InParanoid" id="A0A061GTJ0"/>
<dbReference type="EMBL" id="CM001887">
    <property type="protein sequence ID" value="EOY30459.1"/>
    <property type="molecule type" value="Genomic_DNA"/>
</dbReference>